<evidence type="ECO:0000256" key="4">
    <source>
        <dbReference type="ARBA" id="ARBA00023242"/>
    </source>
</evidence>
<dbReference type="InterPro" id="IPR010541">
    <property type="entry name" value="Prp3_C"/>
</dbReference>
<dbReference type="GO" id="GO:0000398">
    <property type="term" value="P:mRNA splicing, via spliceosome"/>
    <property type="evidence" value="ECO:0000318"/>
    <property type="project" value="GO_Central"/>
</dbReference>
<keyword evidence="4" id="KW-0539">Nucleus</keyword>
<dbReference type="SMR" id="A2FJ09"/>
<feature type="domain" description="Pre-mRNA-splicing factor 3" evidence="7">
    <location>
        <begin position="213"/>
        <end position="392"/>
    </location>
</feature>
<dbReference type="OrthoDB" id="10264544at2759"/>
<name>A2FJ09_TRIV3</name>
<evidence type="ECO:0000256" key="5">
    <source>
        <dbReference type="SAM" id="MobiDB-lite"/>
    </source>
</evidence>
<feature type="domain" description="Small nuclear ribonucleoprotein Prp3 C-terminal" evidence="6">
    <location>
        <begin position="416"/>
        <end position="537"/>
    </location>
</feature>
<feature type="compositionally biased region" description="Basic and acidic residues" evidence="5">
    <location>
        <begin position="84"/>
        <end position="103"/>
    </location>
</feature>
<evidence type="ECO:0000256" key="2">
    <source>
        <dbReference type="ARBA" id="ARBA00022664"/>
    </source>
</evidence>
<accession>A2FJ09</accession>
<reference evidence="8" key="1">
    <citation type="submission" date="2006-10" db="EMBL/GenBank/DDBJ databases">
        <authorList>
            <person name="Amadeo P."/>
            <person name="Zhao Q."/>
            <person name="Wortman J."/>
            <person name="Fraser-Liggett C."/>
            <person name="Carlton J."/>
        </authorList>
    </citation>
    <scope>NUCLEOTIDE SEQUENCE</scope>
    <source>
        <strain evidence="8">G3</strain>
    </source>
</reference>
<keyword evidence="9" id="KW-1185">Reference proteome</keyword>
<evidence type="ECO:0000256" key="1">
    <source>
        <dbReference type="ARBA" id="ARBA00004123"/>
    </source>
</evidence>
<keyword evidence="3" id="KW-0508">mRNA splicing</keyword>
<evidence type="ECO:0000313" key="8">
    <source>
        <dbReference type="EMBL" id="EAX95124.1"/>
    </source>
</evidence>
<dbReference type="Proteomes" id="UP000001542">
    <property type="component" value="Unassembled WGS sequence"/>
</dbReference>
<dbReference type="STRING" id="5722.A2FJ09"/>
<protein>
    <submittedName>
        <fullName evidence="8">Uncharacterized protein</fullName>
    </submittedName>
</protein>
<dbReference type="VEuPathDB" id="TrichDB:TVAG_033440"/>
<reference evidence="8" key="2">
    <citation type="journal article" date="2007" name="Science">
        <title>Draft genome sequence of the sexually transmitted pathogen Trichomonas vaginalis.</title>
        <authorList>
            <person name="Carlton J.M."/>
            <person name="Hirt R.P."/>
            <person name="Silva J.C."/>
            <person name="Delcher A.L."/>
            <person name="Schatz M."/>
            <person name="Zhao Q."/>
            <person name="Wortman J.R."/>
            <person name="Bidwell S.L."/>
            <person name="Alsmark U.C.M."/>
            <person name="Besteiro S."/>
            <person name="Sicheritz-Ponten T."/>
            <person name="Noel C.J."/>
            <person name="Dacks J.B."/>
            <person name="Foster P.G."/>
            <person name="Simillion C."/>
            <person name="Van de Peer Y."/>
            <person name="Miranda-Saavedra D."/>
            <person name="Barton G.J."/>
            <person name="Westrop G.D."/>
            <person name="Mueller S."/>
            <person name="Dessi D."/>
            <person name="Fiori P.L."/>
            <person name="Ren Q."/>
            <person name="Paulsen I."/>
            <person name="Zhang H."/>
            <person name="Bastida-Corcuera F.D."/>
            <person name="Simoes-Barbosa A."/>
            <person name="Brown M.T."/>
            <person name="Hayes R.D."/>
            <person name="Mukherjee M."/>
            <person name="Okumura C.Y."/>
            <person name="Schneider R."/>
            <person name="Smith A.J."/>
            <person name="Vanacova S."/>
            <person name="Villalvazo M."/>
            <person name="Haas B.J."/>
            <person name="Pertea M."/>
            <person name="Feldblyum T.V."/>
            <person name="Utterback T.R."/>
            <person name="Shu C.L."/>
            <person name="Osoegawa K."/>
            <person name="de Jong P.J."/>
            <person name="Hrdy I."/>
            <person name="Horvathova L."/>
            <person name="Zubacova Z."/>
            <person name="Dolezal P."/>
            <person name="Malik S.B."/>
            <person name="Logsdon J.M. Jr."/>
            <person name="Henze K."/>
            <person name="Gupta A."/>
            <person name="Wang C.C."/>
            <person name="Dunne R.L."/>
            <person name="Upcroft J.A."/>
            <person name="Upcroft P."/>
            <person name="White O."/>
            <person name="Salzberg S.L."/>
            <person name="Tang P."/>
            <person name="Chiu C.-H."/>
            <person name="Lee Y.-S."/>
            <person name="Embley T.M."/>
            <person name="Coombs G.H."/>
            <person name="Mottram J.C."/>
            <person name="Tachezy J."/>
            <person name="Fraser-Liggett C.M."/>
            <person name="Johnson P.J."/>
        </authorList>
    </citation>
    <scope>NUCLEOTIDE SEQUENCE [LARGE SCALE GENOMIC DNA]</scope>
    <source>
        <strain evidence="8">G3</strain>
    </source>
</reference>
<dbReference type="CDD" id="cd24162">
    <property type="entry name" value="Prp3_C"/>
    <property type="match status" value="1"/>
</dbReference>
<evidence type="ECO:0000313" key="9">
    <source>
        <dbReference type="Proteomes" id="UP000001542"/>
    </source>
</evidence>
<feature type="region of interest" description="Disordered" evidence="5">
    <location>
        <begin position="383"/>
        <end position="402"/>
    </location>
</feature>
<feature type="region of interest" description="Disordered" evidence="5">
    <location>
        <begin position="84"/>
        <end position="130"/>
    </location>
</feature>
<evidence type="ECO:0000259" key="6">
    <source>
        <dbReference type="Pfam" id="PF06544"/>
    </source>
</evidence>
<dbReference type="InterPro" id="IPR027104">
    <property type="entry name" value="Prp3"/>
</dbReference>
<dbReference type="PANTHER" id="PTHR14212:SF0">
    <property type="entry name" value="U4_U6 SMALL NUCLEAR RIBONUCLEOPROTEIN PRP3"/>
    <property type="match status" value="1"/>
</dbReference>
<dbReference type="KEGG" id="tva:4752868"/>
<dbReference type="PANTHER" id="PTHR14212">
    <property type="entry name" value="U4/U6-ASSOCIATED RNA SPLICING FACTOR-RELATED"/>
    <property type="match status" value="1"/>
</dbReference>
<dbReference type="InParanoid" id="A2FJ09"/>
<keyword evidence="2" id="KW-0507">mRNA processing</keyword>
<organism evidence="8 9">
    <name type="scientific">Trichomonas vaginalis (strain ATCC PRA-98 / G3)</name>
    <dbReference type="NCBI Taxonomy" id="412133"/>
    <lineage>
        <taxon>Eukaryota</taxon>
        <taxon>Metamonada</taxon>
        <taxon>Parabasalia</taxon>
        <taxon>Trichomonadida</taxon>
        <taxon>Trichomonadidae</taxon>
        <taxon>Trichomonas</taxon>
    </lineage>
</organism>
<dbReference type="Pfam" id="PF06544">
    <property type="entry name" value="Prp3_C"/>
    <property type="match status" value="1"/>
</dbReference>
<dbReference type="Pfam" id="PF08572">
    <property type="entry name" value="PRP3"/>
    <property type="match status" value="1"/>
</dbReference>
<dbReference type="eggNOG" id="KOG2769">
    <property type="taxonomic scope" value="Eukaryota"/>
</dbReference>
<dbReference type="InterPro" id="IPR013881">
    <property type="entry name" value="Pre-mRNA_splic_Prp3_dom"/>
</dbReference>
<evidence type="ECO:0000259" key="7">
    <source>
        <dbReference type="Pfam" id="PF08572"/>
    </source>
</evidence>
<proteinExistence type="predicted"/>
<gene>
    <name evidence="8" type="ORF">TVAG_033440</name>
</gene>
<sequence>MTIKAIDETRIRRFLEPWIDKKGKKNPTLSDPYVKSILLRAAKVDTDQSKLYDQLDTFFSIAHANTKHFVHKFKRQIEKIREKDLSEFQRDNRNQNKQPEHNKHNNTHNRPALFNKNPQRPQPPKIPYQKPQIPQIPKQTHLPTTSVPKKNAPGFFLSSAAISLRDSDQNFEKLRLNEKGEQIDEKGNVIKIERTNKTEKMQKVPIDRKIPTAVRPTNREFKFIPQGSITKAIEEKREEIRTDIAVASGLPIYDVIAMRRNYEIPTVDWWDAPFVDETTWEPAFLEIDNSFQNSAPMPVKKLESRAVPTMLTPDELKRDRHIRKLEKANQERLMIRLNLKEPEPSRVKPQTMINYNSGEAFLKPTEVENRQKMAQEKRIKEHLERNEENKLTPEERKMKKQSKMMEDADKNTIDLCYSVKSLNHPLHLSTILKMGQKLFLSGGIFVVKYPERYFVVAECGEKGFRKFKSLMENRINWNLEHESIPKEISASNKCVLAYESMPMPHQRNFGNFRKYVFDALTQCQKFFEKNNASHLFDPVNAASFD</sequence>
<dbReference type="AlphaFoldDB" id="A2FJ09"/>
<comment type="subcellular location">
    <subcellularLocation>
        <location evidence="1">Nucleus</location>
    </subcellularLocation>
</comment>
<dbReference type="EMBL" id="DS113823">
    <property type="protein sequence ID" value="EAX95124.1"/>
    <property type="molecule type" value="Genomic_DNA"/>
</dbReference>
<evidence type="ECO:0000256" key="3">
    <source>
        <dbReference type="ARBA" id="ARBA00023187"/>
    </source>
</evidence>
<dbReference type="GO" id="GO:0046540">
    <property type="term" value="C:U4/U6 x U5 tri-snRNP complex"/>
    <property type="evidence" value="ECO:0000318"/>
    <property type="project" value="GO_Central"/>
</dbReference>
<dbReference type="VEuPathDB" id="TrichDB:TVAGG3_0611480"/>